<dbReference type="EMBL" id="UINC01072527">
    <property type="protein sequence ID" value="SVC08237.1"/>
    <property type="molecule type" value="Genomic_DNA"/>
</dbReference>
<dbReference type="SUPFAM" id="SSF48695">
    <property type="entry name" value="Multiheme cytochromes"/>
    <property type="match status" value="1"/>
</dbReference>
<protein>
    <submittedName>
        <fullName evidence="1">Uncharacterized protein</fullName>
    </submittedName>
</protein>
<accession>A0A382JAB5</accession>
<gene>
    <name evidence="1" type="ORF">METZ01_LOCUS261091</name>
</gene>
<organism evidence="1">
    <name type="scientific">marine metagenome</name>
    <dbReference type="NCBI Taxonomy" id="408172"/>
    <lineage>
        <taxon>unclassified sequences</taxon>
        <taxon>metagenomes</taxon>
        <taxon>ecological metagenomes</taxon>
    </lineage>
</organism>
<dbReference type="InterPro" id="IPR036280">
    <property type="entry name" value="Multihaem_cyt_sf"/>
</dbReference>
<feature type="non-terminal residue" evidence="1">
    <location>
        <position position="341"/>
    </location>
</feature>
<name>A0A382JAB5_9ZZZZ</name>
<sequence>MTRYFRRNVIASLGIAGILVFAIDIDLVRIAVADPHGLACEPVNNFHGTKGTPIAYAKMIEPALGVPPRVDCGANVEMPVYVDGVQSIGDPGLHQCDNPSLQIGDCMSGSSVGRYEGLSANGEPLPHVVWVSFCRHDGRDDVVGYDMPDSVQMIGYNTVTGATAFFESGDNSDYTYVDPKTNRLLGGLPGVDEPEAFNIAYATPGRTQCVACHQSDPFVHHAFIDGARLEHPGSQPVVPKVTGRKRKRNPPYYVIGGSDWDMRTIRIEGNGCFGCHRMGMKTVEEFVGDHWDPNKHMPPKDPGSLAEDYEEVVQCWLDGPENTPGCDWIVPPAGNCPTQVV</sequence>
<proteinExistence type="predicted"/>
<reference evidence="1" key="1">
    <citation type="submission" date="2018-05" db="EMBL/GenBank/DDBJ databases">
        <authorList>
            <person name="Lanie J.A."/>
            <person name="Ng W.-L."/>
            <person name="Kazmierczak K.M."/>
            <person name="Andrzejewski T.M."/>
            <person name="Davidsen T.M."/>
            <person name="Wayne K.J."/>
            <person name="Tettelin H."/>
            <person name="Glass J.I."/>
            <person name="Rusch D."/>
            <person name="Podicherti R."/>
            <person name="Tsui H.-C.T."/>
            <person name="Winkler M.E."/>
        </authorList>
    </citation>
    <scope>NUCLEOTIDE SEQUENCE</scope>
</reference>
<evidence type="ECO:0000313" key="1">
    <source>
        <dbReference type="EMBL" id="SVC08237.1"/>
    </source>
</evidence>
<dbReference type="AlphaFoldDB" id="A0A382JAB5"/>